<reference evidence="3 4" key="1">
    <citation type="journal article" date="2021" name="Hortic Res">
        <title>Chromosome-scale assembly of the Dendrobium chrysotoxum genome enhances the understanding of orchid evolution.</title>
        <authorList>
            <person name="Zhang Y."/>
            <person name="Zhang G.Q."/>
            <person name="Zhang D."/>
            <person name="Liu X.D."/>
            <person name="Xu X.Y."/>
            <person name="Sun W.H."/>
            <person name="Yu X."/>
            <person name="Zhu X."/>
            <person name="Wang Z.W."/>
            <person name="Zhao X."/>
            <person name="Zhong W.Y."/>
            <person name="Chen H."/>
            <person name="Yin W.L."/>
            <person name="Huang T."/>
            <person name="Niu S.C."/>
            <person name="Liu Z.J."/>
        </authorList>
    </citation>
    <scope>NUCLEOTIDE SEQUENCE [LARGE SCALE GENOMIC DNA]</scope>
    <source>
        <strain evidence="3">Lindl</strain>
    </source>
</reference>
<organism evidence="3 4">
    <name type="scientific">Dendrobium chrysotoxum</name>
    <name type="common">Orchid</name>
    <dbReference type="NCBI Taxonomy" id="161865"/>
    <lineage>
        <taxon>Eukaryota</taxon>
        <taxon>Viridiplantae</taxon>
        <taxon>Streptophyta</taxon>
        <taxon>Embryophyta</taxon>
        <taxon>Tracheophyta</taxon>
        <taxon>Spermatophyta</taxon>
        <taxon>Magnoliopsida</taxon>
        <taxon>Liliopsida</taxon>
        <taxon>Asparagales</taxon>
        <taxon>Orchidaceae</taxon>
        <taxon>Epidendroideae</taxon>
        <taxon>Malaxideae</taxon>
        <taxon>Dendrobiinae</taxon>
        <taxon>Dendrobium</taxon>
    </lineage>
</organism>
<protein>
    <recommendedName>
        <fullName evidence="5">Late embryogenesis abundant protein LEA-2 subgroup domain-containing protein</fullName>
    </recommendedName>
</protein>
<sequence length="352" mass="38884">MHVKSDSDVTSLAPSSPSWSPKRPVYYVQSPSRDSHDGDKSTSMQATPVYNSPMESPSHPSIGRQSRTSSSSRFSGIFRSSSGRKVREKRMNEKGWPECTVIQEEGPYDDLNEDNGLSRRCQLALAFLAFVLMFTTFCLIIWGASRPYKADVVVKEGLNGGVEDSERNYIQLVKHVVILMALYVIVTYALHILKRYILSLLMDDFYPGEGLDSTGVPTKLVTVNCSLKINVHNPASTFGIHVTSSPINLKYLDIVIATGQLEKYYQPRKSHRTRSLILKGEKVPLYGAGAGLPLSNTGGSVPLTLEFDLITRANVVGKLVRVKHQTHVLCQLVVDSSKSKAIKLSKTACIYG</sequence>
<proteinExistence type="predicted"/>
<evidence type="ECO:0000256" key="2">
    <source>
        <dbReference type="SAM" id="Phobius"/>
    </source>
</evidence>
<keyword evidence="2" id="KW-0472">Membrane</keyword>
<feature type="compositionally biased region" description="Polar residues" evidence="1">
    <location>
        <begin position="41"/>
        <end position="59"/>
    </location>
</feature>
<keyword evidence="4" id="KW-1185">Reference proteome</keyword>
<comment type="caution">
    <text evidence="3">The sequence shown here is derived from an EMBL/GenBank/DDBJ whole genome shotgun (WGS) entry which is preliminary data.</text>
</comment>
<evidence type="ECO:0008006" key="5">
    <source>
        <dbReference type="Google" id="ProtNLM"/>
    </source>
</evidence>
<gene>
    <name evidence="3" type="ORF">IEQ34_003543</name>
</gene>
<keyword evidence="2" id="KW-1133">Transmembrane helix</keyword>
<feature type="region of interest" description="Disordered" evidence="1">
    <location>
        <begin position="1"/>
        <end position="90"/>
    </location>
</feature>
<evidence type="ECO:0000313" key="3">
    <source>
        <dbReference type="EMBL" id="KAH0468510.1"/>
    </source>
</evidence>
<dbReference type="InterPro" id="IPR055301">
    <property type="entry name" value="Lea14-like_2"/>
</dbReference>
<dbReference type="PANTHER" id="PTHR31852">
    <property type="entry name" value="LATE EMBRYOGENESIS ABUNDANT (LEA) HYDROXYPROLINE-RICH GLYCOPROTEIN FAMILY"/>
    <property type="match status" value="1"/>
</dbReference>
<feature type="transmembrane region" description="Helical" evidence="2">
    <location>
        <begin position="172"/>
        <end position="193"/>
    </location>
</feature>
<evidence type="ECO:0000256" key="1">
    <source>
        <dbReference type="SAM" id="MobiDB-lite"/>
    </source>
</evidence>
<feature type="transmembrane region" description="Helical" evidence="2">
    <location>
        <begin position="123"/>
        <end position="144"/>
    </location>
</feature>
<dbReference type="Proteomes" id="UP000775213">
    <property type="component" value="Unassembled WGS sequence"/>
</dbReference>
<feature type="compositionally biased region" description="Polar residues" evidence="1">
    <location>
        <begin position="8"/>
        <end position="19"/>
    </location>
</feature>
<feature type="compositionally biased region" description="Low complexity" evidence="1">
    <location>
        <begin position="61"/>
        <end position="81"/>
    </location>
</feature>
<keyword evidence="2" id="KW-0812">Transmembrane</keyword>
<evidence type="ECO:0000313" key="4">
    <source>
        <dbReference type="Proteomes" id="UP000775213"/>
    </source>
</evidence>
<dbReference type="AlphaFoldDB" id="A0AAV7H307"/>
<name>A0AAV7H307_DENCH</name>
<dbReference type="EMBL" id="JAGFBR010000004">
    <property type="protein sequence ID" value="KAH0468510.1"/>
    <property type="molecule type" value="Genomic_DNA"/>
</dbReference>
<accession>A0AAV7H307</accession>